<reference evidence="2 3" key="1">
    <citation type="submission" date="2016-10" db="EMBL/GenBank/DDBJ databases">
        <authorList>
            <person name="de Groot N.N."/>
        </authorList>
    </citation>
    <scope>NUCLEOTIDE SEQUENCE [LARGE SCALE GENOMIC DNA]</scope>
    <source>
        <strain evidence="2 3">DSM 44993</strain>
    </source>
</reference>
<dbReference type="Gene3D" id="3.40.190.10">
    <property type="entry name" value="Periplasmic binding protein-like II"/>
    <property type="match status" value="1"/>
</dbReference>
<dbReference type="PROSITE" id="PS51257">
    <property type="entry name" value="PROKAR_LIPOPROTEIN"/>
    <property type="match status" value="1"/>
</dbReference>
<dbReference type="OrthoDB" id="9796817at2"/>
<organism evidence="2 3">
    <name type="scientific">Amycolatopsis saalfeldensis</name>
    <dbReference type="NCBI Taxonomy" id="394193"/>
    <lineage>
        <taxon>Bacteria</taxon>
        <taxon>Bacillati</taxon>
        <taxon>Actinomycetota</taxon>
        <taxon>Actinomycetes</taxon>
        <taxon>Pseudonocardiales</taxon>
        <taxon>Pseudonocardiaceae</taxon>
        <taxon>Amycolatopsis</taxon>
    </lineage>
</organism>
<sequence>MDRRDFLRAVGLTAGVSGAAAFLVACNANEQPGSGGQSVAVSAGGTLYILTDQTSQHLDPAKSQNLAITTIGLIHRKLTAWKTSADGPATVVPDLATDTGRASADGKTWTFTLKDGQKLADGTPITSAEIKYGIERSFDAAFSGGLGYHKTLLEGGSSYTGPFKGGDLASIETPDPKTIVFHLARPYGDWPWIVSMPAFAPVPKGKGTDASYDSTPVCSGPYQVAAYTKGVSIRLTRNPNWDAKSDPARSGLPDSVVIQLGQETGVVAQRLLAGSGNDATAFGSSFVNPAQLAQVRSNPAAKTQLVTSKSGALAYLALNTKRGPLANPKVRQAFQYAVDKTAYQIASAGSADLAGPIATTLITEGIAGREVFDLYPAPPNGDVAKARQLLAEAGFPNGLDNLDFPVSTANNDADKAQALQAALQRAGIRTKLRPLDDDAWTAVVTGNEGSYDLTLGSWQPDFPSANANIEPLFGTSEIGNGGYNESRYSVPEVDALIAQAQGTVDPAAAGKLWARADRRILQDSPVVPLIYTRNSFLHGSKVGDFAIGEFPAYPNYLQIGLAK</sequence>
<proteinExistence type="predicted"/>
<dbReference type="CDD" id="cd08506">
    <property type="entry name" value="PBP2_clavulanate_OppA2"/>
    <property type="match status" value="1"/>
</dbReference>
<dbReference type="SUPFAM" id="SSF53850">
    <property type="entry name" value="Periplasmic binding protein-like II"/>
    <property type="match status" value="1"/>
</dbReference>
<gene>
    <name evidence="2" type="ORF">SAMN04489732_102520</name>
</gene>
<keyword evidence="3" id="KW-1185">Reference proteome</keyword>
<dbReference type="AlphaFoldDB" id="A0A1H8TBE7"/>
<dbReference type="InterPro" id="IPR030678">
    <property type="entry name" value="Peptide/Ni-bd"/>
</dbReference>
<evidence type="ECO:0000313" key="2">
    <source>
        <dbReference type="EMBL" id="SEO88135.1"/>
    </source>
</evidence>
<name>A0A1H8TBE7_9PSEU</name>
<dbReference type="InterPro" id="IPR000914">
    <property type="entry name" value="SBP_5_dom"/>
</dbReference>
<dbReference type="Gene3D" id="3.10.105.10">
    <property type="entry name" value="Dipeptide-binding Protein, Domain 3"/>
    <property type="match status" value="1"/>
</dbReference>
<dbReference type="GO" id="GO:0043190">
    <property type="term" value="C:ATP-binding cassette (ABC) transporter complex"/>
    <property type="evidence" value="ECO:0007669"/>
    <property type="project" value="InterPro"/>
</dbReference>
<dbReference type="PANTHER" id="PTHR30290:SF83">
    <property type="entry name" value="ABC TRANSPORTER SUBSTRATE-BINDING PROTEIN"/>
    <property type="match status" value="1"/>
</dbReference>
<dbReference type="GO" id="GO:0015833">
    <property type="term" value="P:peptide transport"/>
    <property type="evidence" value="ECO:0007669"/>
    <property type="project" value="TreeGrafter"/>
</dbReference>
<feature type="domain" description="Solute-binding protein family 5" evidence="1">
    <location>
        <begin position="90"/>
        <end position="479"/>
    </location>
</feature>
<dbReference type="PIRSF" id="PIRSF002741">
    <property type="entry name" value="MppA"/>
    <property type="match status" value="1"/>
</dbReference>
<evidence type="ECO:0000259" key="1">
    <source>
        <dbReference type="Pfam" id="PF00496"/>
    </source>
</evidence>
<dbReference type="InterPro" id="IPR039424">
    <property type="entry name" value="SBP_5"/>
</dbReference>
<dbReference type="Proteomes" id="UP000198582">
    <property type="component" value="Unassembled WGS sequence"/>
</dbReference>
<dbReference type="Pfam" id="PF00496">
    <property type="entry name" value="SBP_bac_5"/>
    <property type="match status" value="1"/>
</dbReference>
<dbReference type="GO" id="GO:1904680">
    <property type="term" value="F:peptide transmembrane transporter activity"/>
    <property type="evidence" value="ECO:0007669"/>
    <property type="project" value="TreeGrafter"/>
</dbReference>
<dbReference type="PANTHER" id="PTHR30290">
    <property type="entry name" value="PERIPLASMIC BINDING COMPONENT OF ABC TRANSPORTER"/>
    <property type="match status" value="1"/>
</dbReference>
<evidence type="ECO:0000313" key="3">
    <source>
        <dbReference type="Proteomes" id="UP000198582"/>
    </source>
</evidence>
<accession>A0A1H8TBE7</accession>
<dbReference type="STRING" id="394193.SAMN04489732_102520"/>
<dbReference type="RefSeq" id="WP_091614173.1">
    <property type="nucleotide sequence ID" value="NZ_FOEF01000002.1"/>
</dbReference>
<dbReference type="GO" id="GO:0042597">
    <property type="term" value="C:periplasmic space"/>
    <property type="evidence" value="ECO:0007669"/>
    <property type="project" value="UniProtKB-ARBA"/>
</dbReference>
<dbReference type="EMBL" id="FOEF01000002">
    <property type="protein sequence ID" value="SEO88135.1"/>
    <property type="molecule type" value="Genomic_DNA"/>
</dbReference>
<protein>
    <submittedName>
        <fullName evidence="2">Peptide/nickel transport system substrate-binding protein</fullName>
    </submittedName>
</protein>